<dbReference type="InterPro" id="IPR010675">
    <property type="entry name" value="Bin3_C"/>
</dbReference>
<evidence type="ECO:0000256" key="2">
    <source>
        <dbReference type="ARBA" id="ARBA00022603"/>
    </source>
</evidence>
<dbReference type="SUPFAM" id="SSF53335">
    <property type="entry name" value="S-adenosyl-L-methionine-dependent methyltransferases"/>
    <property type="match status" value="1"/>
</dbReference>
<dbReference type="PROSITE" id="PS51515">
    <property type="entry name" value="BIN3_SAM"/>
    <property type="match status" value="1"/>
</dbReference>
<protein>
    <recommendedName>
        <fullName evidence="6">RNA methyltransferase</fullName>
        <ecNumber evidence="6">2.1.1.-</ecNumber>
    </recommendedName>
</protein>
<feature type="region of interest" description="Disordered" evidence="7">
    <location>
        <begin position="1"/>
        <end position="24"/>
    </location>
</feature>
<proteinExistence type="inferred from homology"/>
<dbReference type="GO" id="GO:0040031">
    <property type="term" value="P:snRNA modification"/>
    <property type="evidence" value="ECO:0007669"/>
    <property type="project" value="TreeGrafter"/>
</dbReference>
<organism evidence="9 10">
    <name type="scientific">Carex littledalei</name>
    <dbReference type="NCBI Taxonomy" id="544730"/>
    <lineage>
        <taxon>Eukaryota</taxon>
        <taxon>Viridiplantae</taxon>
        <taxon>Streptophyta</taxon>
        <taxon>Embryophyta</taxon>
        <taxon>Tracheophyta</taxon>
        <taxon>Spermatophyta</taxon>
        <taxon>Magnoliopsida</taxon>
        <taxon>Liliopsida</taxon>
        <taxon>Poales</taxon>
        <taxon>Cyperaceae</taxon>
        <taxon>Cyperoideae</taxon>
        <taxon>Cariceae</taxon>
        <taxon>Carex</taxon>
        <taxon>Carex subgen. Euthyceras</taxon>
    </lineage>
</organism>
<comment type="caution">
    <text evidence="9">The sequence shown here is derived from an EMBL/GenBank/DDBJ whole genome shotgun (WGS) entry which is preliminary data.</text>
</comment>
<feature type="compositionally biased region" description="Basic and acidic residues" evidence="7">
    <location>
        <begin position="1"/>
        <end position="10"/>
    </location>
</feature>
<dbReference type="Pfam" id="PF06325">
    <property type="entry name" value="PrmA"/>
    <property type="match status" value="1"/>
</dbReference>
<dbReference type="PANTHER" id="PTHR12315:SF0">
    <property type="entry name" value="7SK SNRNA METHYLPHOSPHATE CAPPING ENZYME"/>
    <property type="match status" value="1"/>
</dbReference>
<dbReference type="Pfam" id="PF06859">
    <property type="entry name" value="Bin3"/>
    <property type="match status" value="1"/>
</dbReference>
<dbReference type="OrthoDB" id="10017101at2759"/>
<evidence type="ECO:0000256" key="4">
    <source>
        <dbReference type="ARBA" id="ARBA00022691"/>
    </source>
</evidence>
<feature type="domain" description="Bin3-type SAM" evidence="8">
    <location>
        <begin position="50"/>
        <end position="274"/>
    </location>
</feature>
<keyword evidence="10" id="KW-1185">Reference proteome</keyword>
<dbReference type="Proteomes" id="UP000623129">
    <property type="component" value="Unassembled WGS sequence"/>
</dbReference>
<dbReference type="GO" id="GO:0008173">
    <property type="term" value="F:RNA methyltransferase activity"/>
    <property type="evidence" value="ECO:0007669"/>
    <property type="project" value="UniProtKB-UniRule"/>
</dbReference>
<sequence>MATEPTKEENGASSKGKSTSHKKRKEKDVFIYGNYKSYYGYRIDRNTKEDPRLAVFKKEWFEGKDCLDIGCNQGIVTIAIAKKFKCRSIVGIDIDGGLIESAHWNLRKASRQVNSNKAQIKGFSDNADNSLSKDEPNVDEEMDLSKVVSFHRENFVEYLHVSSEKYDAIVCLSVSKWIHLNWGDEGIITLFVKIWRLLRPGGVFLLEPQPWKSYKQNRLVSETAKANFERIFLHPGKFREILLDKIGFRSAEVITDKLTGTVAGFDRPITAFYK</sequence>
<dbReference type="InterPro" id="IPR039772">
    <property type="entry name" value="Bin3-like"/>
</dbReference>
<evidence type="ECO:0000256" key="6">
    <source>
        <dbReference type="RuleBase" id="RU367087"/>
    </source>
</evidence>
<keyword evidence="3 6" id="KW-0808">Transferase</keyword>
<dbReference type="AlphaFoldDB" id="A0A833RHN4"/>
<evidence type="ECO:0000313" key="9">
    <source>
        <dbReference type="EMBL" id="KAF3339697.1"/>
    </source>
</evidence>
<dbReference type="Gene3D" id="3.40.50.150">
    <property type="entry name" value="Vaccinia Virus protein VP39"/>
    <property type="match status" value="1"/>
</dbReference>
<dbReference type="GO" id="GO:0032259">
    <property type="term" value="P:methylation"/>
    <property type="evidence" value="ECO:0007669"/>
    <property type="project" value="UniProtKB-KW"/>
</dbReference>
<dbReference type="PANTHER" id="PTHR12315">
    <property type="entry name" value="BICOID-INTERACTING PROTEIN RELATED"/>
    <property type="match status" value="1"/>
</dbReference>
<accession>A0A833RHN4</accession>
<evidence type="ECO:0000259" key="8">
    <source>
        <dbReference type="PROSITE" id="PS51515"/>
    </source>
</evidence>
<dbReference type="EMBL" id="SWLB01000003">
    <property type="protein sequence ID" value="KAF3339697.1"/>
    <property type="molecule type" value="Genomic_DNA"/>
</dbReference>
<dbReference type="GO" id="GO:0008171">
    <property type="term" value="F:O-methyltransferase activity"/>
    <property type="evidence" value="ECO:0007669"/>
    <property type="project" value="UniProtKB-UniRule"/>
</dbReference>
<reference evidence="9" key="1">
    <citation type="submission" date="2020-01" db="EMBL/GenBank/DDBJ databases">
        <title>Genome sequence of Kobresia littledalei, the first chromosome-level genome in the family Cyperaceae.</title>
        <authorList>
            <person name="Qu G."/>
        </authorList>
    </citation>
    <scope>NUCLEOTIDE SEQUENCE</scope>
    <source>
        <strain evidence="9">C.B.Clarke</strain>
        <tissue evidence="9">Leaf</tissue>
    </source>
</reference>
<evidence type="ECO:0000256" key="5">
    <source>
        <dbReference type="PROSITE-ProRule" id="PRU00848"/>
    </source>
</evidence>
<comment type="similarity">
    <text evidence="1 6">Belongs to the methyltransferase superfamily.</text>
</comment>
<name>A0A833RHN4_9POAL</name>
<dbReference type="InterPro" id="IPR024160">
    <property type="entry name" value="BIN3_SAM-bd_dom"/>
</dbReference>
<evidence type="ECO:0000256" key="3">
    <source>
        <dbReference type="ARBA" id="ARBA00022679"/>
    </source>
</evidence>
<keyword evidence="2 6" id="KW-0489">Methyltransferase</keyword>
<evidence type="ECO:0000256" key="1">
    <source>
        <dbReference type="ARBA" id="ARBA00008361"/>
    </source>
</evidence>
<dbReference type="InterPro" id="IPR029063">
    <property type="entry name" value="SAM-dependent_MTases_sf"/>
</dbReference>
<evidence type="ECO:0000313" key="10">
    <source>
        <dbReference type="Proteomes" id="UP000623129"/>
    </source>
</evidence>
<keyword evidence="4 5" id="KW-0949">S-adenosyl-L-methionine</keyword>
<evidence type="ECO:0000256" key="7">
    <source>
        <dbReference type="SAM" id="MobiDB-lite"/>
    </source>
</evidence>
<dbReference type="CDD" id="cd02440">
    <property type="entry name" value="AdoMet_MTases"/>
    <property type="match status" value="1"/>
</dbReference>
<dbReference type="FunFam" id="3.40.50.150:FF:000083">
    <property type="entry name" value="7SK snRNA methylphosphate capping enzyme"/>
    <property type="match status" value="1"/>
</dbReference>
<gene>
    <name evidence="9" type="ORF">FCM35_KLT15468</name>
</gene>
<dbReference type="GO" id="GO:0017069">
    <property type="term" value="F:snRNA binding"/>
    <property type="evidence" value="ECO:0007669"/>
    <property type="project" value="TreeGrafter"/>
</dbReference>
<dbReference type="EC" id="2.1.1.-" evidence="6"/>